<organism evidence="2 3">
    <name type="scientific">Dactylellina haptotyla (strain CBS 200.50)</name>
    <name type="common">Nematode-trapping fungus</name>
    <name type="synonym">Monacrosporium haptotylum</name>
    <dbReference type="NCBI Taxonomy" id="1284197"/>
    <lineage>
        <taxon>Eukaryota</taxon>
        <taxon>Fungi</taxon>
        <taxon>Dikarya</taxon>
        <taxon>Ascomycota</taxon>
        <taxon>Pezizomycotina</taxon>
        <taxon>Orbiliomycetes</taxon>
        <taxon>Orbiliales</taxon>
        <taxon>Orbiliaceae</taxon>
        <taxon>Dactylellina</taxon>
    </lineage>
</organism>
<evidence type="ECO:0000313" key="2">
    <source>
        <dbReference type="EMBL" id="EPS36627.1"/>
    </source>
</evidence>
<dbReference type="EMBL" id="AQGS01000867">
    <property type="protein sequence ID" value="EPS36627.1"/>
    <property type="molecule type" value="Genomic_DNA"/>
</dbReference>
<reference evidence="2 3" key="1">
    <citation type="journal article" date="2013" name="PLoS Genet.">
        <title>Genomic mechanisms accounting for the adaptation to parasitism in nematode-trapping fungi.</title>
        <authorList>
            <person name="Meerupati T."/>
            <person name="Andersson K.M."/>
            <person name="Friman E."/>
            <person name="Kumar D."/>
            <person name="Tunlid A."/>
            <person name="Ahren D."/>
        </authorList>
    </citation>
    <scope>NUCLEOTIDE SEQUENCE [LARGE SCALE GENOMIC DNA]</scope>
    <source>
        <strain evidence="2 3">CBS 200.50</strain>
    </source>
</reference>
<evidence type="ECO:0000259" key="1">
    <source>
        <dbReference type="Pfam" id="PF14479"/>
    </source>
</evidence>
<dbReference type="eggNOG" id="ENOG502S8GV">
    <property type="taxonomic scope" value="Eukaryota"/>
</dbReference>
<dbReference type="Proteomes" id="UP000015100">
    <property type="component" value="Unassembled WGS sequence"/>
</dbReference>
<feature type="domain" description="Prion-inhibition and propagation HeLo" evidence="1">
    <location>
        <begin position="6"/>
        <end position="183"/>
    </location>
</feature>
<reference evidence="3" key="2">
    <citation type="submission" date="2013-04" db="EMBL/GenBank/DDBJ databases">
        <title>Genomic mechanisms accounting for the adaptation to parasitism in nematode-trapping fungi.</title>
        <authorList>
            <person name="Ahren D.G."/>
        </authorList>
    </citation>
    <scope>NUCLEOTIDE SEQUENCE [LARGE SCALE GENOMIC DNA]</scope>
    <source>
        <strain evidence="3">CBS 200.50</strain>
    </source>
</reference>
<dbReference type="AlphaFoldDB" id="S8BN17"/>
<dbReference type="InterPro" id="IPR038305">
    <property type="entry name" value="HeLo_sf"/>
</dbReference>
<evidence type="ECO:0000313" key="3">
    <source>
        <dbReference type="Proteomes" id="UP000015100"/>
    </source>
</evidence>
<dbReference type="OrthoDB" id="20872at2759"/>
<protein>
    <recommendedName>
        <fullName evidence="1">Prion-inhibition and propagation HeLo domain-containing protein</fullName>
    </recommendedName>
</protein>
<dbReference type="Pfam" id="PF14479">
    <property type="entry name" value="HeLo"/>
    <property type="match status" value="1"/>
</dbReference>
<name>S8BN17_DACHA</name>
<accession>S8BN17</accession>
<dbReference type="PANTHER" id="PTHR37542:SF3">
    <property type="entry name" value="PRION-INHIBITION AND PROPAGATION HELO DOMAIN-CONTAINING PROTEIN"/>
    <property type="match status" value="1"/>
</dbReference>
<dbReference type="Gene3D" id="1.20.120.1020">
    <property type="entry name" value="Prion-inhibition and propagation, HeLo domain"/>
    <property type="match status" value="1"/>
</dbReference>
<dbReference type="HOGENOM" id="CLU_058675_0_0_1"/>
<keyword evidence="3" id="KW-1185">Reference proteome</keyword>
<sequence length="289" mass="32120">MAEVIGLIIGGVSLATLFSAVIGLCECVHFGKSFGQDYEIALTRLSIVRLRLSRWAAAIQEQEQDLATVKDGEIALGTLEQIRQLFEGARELSLKYEGNTALYDPIDGTGRDIRKLVSTVRKVVSQRQKNTRTFRKTVWAVYDKERFNKLLDDVTKLVDGLVELFPAPTLAEKQESLCEEDLDLLIVQNNIPAELVVNATANTDEALRSRLEMRLQTSTHVYIGNEISGNACVKLGDEYLNGFTNPGGSRGNIYHNNTVSGEAFVQFGNTYGGYGFFGSPVATNYRYYR</sequence>
<comment type="caution">
    <text evidence="2">The sequence shown here is derived from an EMBL/GenBank/DDBJ whole genome shotgun (WGS) entry which is preliminary data.</text>
</comment>
<dbReference type="InterPro" id="IPR029498">
    <property type="entry name" value="HeLo_dom"/>
</dbReference>
<dbReference type="PANTHER" id="PTHR37542">
    <property type="entry name" value="HELO DOMAIN-CONTAINING PROTEIN-RELATED"/>
    <property type="match status" value="1"/>
</dbReference>
<proteinExistence type="predicted"/>
<dbReference type="STRING" id="1284197.S8BN17"/>
<dbReference type="OMA" id="YMGRMID"/>
<gene>
    <name evidence="2" type="ORF">H072_9853</name>
</gene>